<dbReference type="Proteomes" id="UP001153404">
    <property type="component" value="Unassembled WGS sequence"/>
</dbReference>
<organism evidence="3 4">
    <name type="scientific">Cohnella rhizosphaerae</name>
    <dbReference type="NCBI Taxonomy" id="1457232"/>
    <lineage>
        <taxon>Bacteria</taxon>
        <taxon>Bacillati</taxon>
        <taxon>Bacillota</taxon>
        <taxon>Bacilli</taxon>
        <taxon>Bacillales</taxon>
        <taxon>Paenibacillaceae</taxon>
        <taxon>Cohnella</taxon>
    </lineage>
</organism>
<dbReference type="RefSeq" id="WP_277528232.1">
    <property type="nucleotide sequence ID" value="NZ_JAPDIA010000001.1"/>
</dbReference>
<dbReference type="GO" id="GO:0006355">
    <property type="term" value="P:regulation of DNA-templated transcription"/>
    <property type="evidence" value="ECO:0007669"/>
    <property type="project" value="InterPro"/>
</dbReference>
<sequence>MSIKPFVFTTTAAEFLSPEVPVFINRVQESFGMWHHDHEFVEINYVSEGTGFQYIEGQFLPVAKGDLFFFADRGVARVSAFACRAGRRPLDRV</sequence>
<gene>
    <name evidence="3" type="ORF">OMP40_00395</name>
</gene>
<dbReference type="GO" id="GO:0003677">
    <property type="term" value="F:DNA binding"/>
    <property type="evidence" value="ECO:0007669"/>
    <property type="project" value="UniProtKB-KW"/>
</dbReference>
<dbReference type="Gene3D" id="2.60.120.10">
    <property type="entry name" value="Jelly Rolls"/>
    <property type="match status" value="1"/>
</dbReference>
<comment type="caution">
    <text evidence="3">The sequence shown here is derived from an EMBL/GenBank/DDBJ whole genome shotgun (WGS) entry which is preliminary data.</text>
</comment>
<dbReference type="InterPro" id="IPR011051">
    <property type="entry name" value="RmlC_Cupin_sf"/>
</dbReference>
<accession>A0A9X4QRA0</accession>
<dbReference type="EMBL" id="JAPDIA010000001">
    <property type="protein sequence ID" value="MDG0808033.1"/>
    <property type="molecule type" value="Genomic_DNA"/>
</dbReference>
<dbReference type="Pfam" id="PF02311">
    <property type="entry name" value="AraC_binding"/>
    <property type="match status" value="1"/>
</dbReference>
<reference evidence="3" key="1">
    <citation type="submission" date="2022-10" db="EMBL/GenBank/DDBJ databases">
        <title>Comparative genomic analysis of Cohnella hashimotonis sp. nov., isolated from the International Space Station.</title>
        <authorList>
            <person name="Simpson A."/>
            <person name="Venkateswaran K."/>
        </authorList>
    </citation>
    <scope>NUCLEOTIDE SEQUENCE</scope>
    <source>
        <strain evidence="3">DSM 28161</strain>
    </source>
</reference>
<evidence type="ECO:0000313" key="3">
    <source>
        <dbReference type="EMBL" id="MDG0808033.1"/>
    </source>
</evidence>
<feature type="domain" description="AraC-type arabinose-binding/dimerisation" evidence="2">
    <location>
        <begin position="31"/>
        <end position="71"/>
    </location>
</feature>
<protein>
    <submittedName>
        <fullName evidence="3">AraC family ligand binding domain-containing protein</fullName>
    </submittedName>
</protein>
<dbReference type="AlphaFoldDB" id="A0A9X4QRA0"/>
<name>A0A9X4QRA0_9BACL</name>
<evidence type="ECO:0000313" key="4">
    <source>
        <dbReference type="Proteomes" id="UP001153404"/>
    </source>
</evidence>
<evidence type="ECO:0000259" key="2">
    <source>
        <dbReference type="Pfam" id="PF02311"/>
    </source>
</evidence>
<keyword evidence="4" id="KW-1185">Reference proteome</keyword>
<dbReference type="InterPro" id="IPR003313">
    <property type="entry name" value="AraC-bd"/>
</dbReference>
<keyword evidence="1" id="KW-0238">DNA-binding</keyword>
<evidence type="ECO:0000256" key="1">
    <source>
        <dbReference type="ARBA" id="ARBA00023125"/>
    </source>
</evidence>
<dbReference type="InterPro" id="IPR014710">
    <property type="entry name" value="RmlC-like_jellyroll"/>
</dbReference>
<proteinExistence type="predicted"/>
<dbReference type="SUPFAM" id="SSF51182">
    <property type="entry name" value="RmlC-like cupins"/>
    <property type="match status" value="1"/>
</dbReference>